<evidence type="ECO:0008006" key="8">
    <source>
        <dbReference type="Google" id="ProtNLM"/>
    </source>
</evidence>
<keyword evidence="7" id="KW-1185">Reference proteome</keyword>
<dbReference type="EMBL" id="CAWUHB010000046">
    <property type="protein sequence ID" value="CAK7228849.1"/>
    <property type="molecule type" value="Genomic_DNA"/>
</dbReference>
<dbReference type="PRINTS" id="PR00419">
    <property type="entry name" value="ADXRDTASE"/>
</dbReference>
<evidence type="ECO:0000313" key="7">
    <source>
        <dbReference type="Proteomes" id="UP001642405"/>
    </source>
</evidence>
<evidence type="ECO:0000313" key="6">
    <source>
        <dbReference type="EMBL" id="CAK7228849.1"/>
    </source>
</evidence>
<dbReference type="InterPro" id="IPR036188">
    <property type="entry name" value="FAD/NAD-bd_sf"/>
</dbReference>
<dbReference type="Proteomes" id="UP001642405">
    <property type="component" value="Unassembled WGS sequence"/>
</dbReference>
<dbReference type="InterPro" id="IPR050346">
    <property type="entry name" value="FMO-like"/>
</dbReference>
<organism evidence="6 7">
    <name type="scientific">Sporothrix curviconia</name>
    <dbReference type="NCBI Taxonomy" id="1260050"/>
    <lineage>
        <taxon>Eukaryota</taxon>
        <taxon>Fungi</taxon>
        <taxon>Dikarya</taxon>
        <taxon>Ascomycota</taxon>
        <taxon>Pezizomycotina</taxon>
        <taxon>Sordariomycetes</taxon>
        <taxon>Sordariomycetidae</taxon>
        <taxon>Ophiostomatales</taxon>
        <taxon>Ophiostomataceae</taxon>
        <taxon>Sporothrix</taxon>
    </lineage>
</organism>
<evidence type="ECO:0000256" key="4">
    <source>
        <dbReference type="ARBA" id="ARBA00022857"/>
    </source>
</evidence>
<reference evidence="6 7" key="1">
    <citation type="submission" date="2024-01" db="EMBL/GenBank/DDBJ databases">
        <authorList>
            <person name="Allen C."/>
            <person name="Tagirdzhanova G."/>
        </authorList>
    </citation>
    <scope>NUCLEOTIDE SEQUENCE [LARGE SCALE GENOMIC DNA]</scope>
</reference>
<dbReference type="PIRSF" id="PIRSF000332">
    <property type="entry name" value="FMO"/>
    <property type="match status" value="1"/>
</dbReference>
<dbReference type="SUPFAM" id="SSF51905">
    <property type="entry name" value="FAD/NAD(P)-binding domain"/>
    <property type="match status" value="2"/>
</dbReference>
<sequence>MAPRYNRIAVIGAGPSGLAAVRALAAENAFSTLRVFDRRDHVGGLWHYDPEPDVFPGTTDVPQRVVSPPSTLPGFAPPAGKDPRARSALYWELDSNVGAETMAFSYAPFPKGSSASSLARLGANNPSRTYNVVAGYLEDLFTPYLPLVSLGTTVERVEKAPGTKEWTLTLRKEGEQYRGTQHDYWWTETFDAVVVASGHYHVPLIPSITGLIDTAHALPGRFEHSKSYRKPEKYTGKRVLVVGGSISAVDFIQDLHDIVQGKLEVAIRGRNPALEAAYNLPNVRQHPTVASFARGPNDKVVATFSDGSVVDNLDSVLFATGYRLQYPFLQPNPTTPQNYVSGFYQHVFNVNDPSLTLVGQVKAALSFRIYEYQAVAVARYYAGRNARALPSVLEQRRWEADTLKLKGASSNFHEIAPDLGAYYNWLADFAGKPAKGTDAYELPQWQEAWGEHGFSILDLKAKYWQSVIDKHNAGVRAKL</sequence>
<dbReference type="PANTHER" id="PTHR23023">
    <property type="entry name" value="DIMETHYLANILINE MONOOXYGENASE"/>
    <property type="match status" value="1"/>
</dbReference>
<proteinExistence type="inferred from homology"/>
<comment type="caution">
    <text evidence="6">The sequence shown here is derived from an EMBL/GenBank/DDBJ whole genome shotgun (WGS) entry which is preliminary data.</text>
</comment>
<evidence type="ECO:0000256" key="3">
    <source>
        <dbReference type="ARBA" id="ARBA00022827"/>
    </source>
</evidence>
<keyword evidence="4" id="KW-0521">NADP</keyword>
<evidence type="ECO:0000256" key="5">
    <source>
        <dbReference type="ARBA" id="ARBA00023002"/>
    </source>
</evidence>
<comment type="similarity">
    <text evidence="1">Belongs to the FMO family.</text>
</comment>
<keyword evidence="3" id="KW-0274">FAD</keyword>
<evidence type="ECO:0000256" key="2">
    <source>
        <dbReference type="ARBA" id="ARBA00022630"/>
    </source>
</evidence>
<name>A0ABP0C9Z9_9PEZI</name>
<accession>A0ABP0C9Z9</accession>
<gene>
    <name evidence="6" type="ORF">SCUCBS95973_007020</name>
</gene>
<keyword evidence="2" id="KW-0285">Flavoprotein</keyword>
<dbReference type="Pfam" id="PF00743">
    <property type="entry name" value="FMO-like"/>
    <property type="match status" value="2"/>
</dbReference>
<dbReference type="InterPro" id="IPR000960">
    <property type="entry name" value="Flavin_mOase"/>
</dbReference>
<evidence type="ECO:0000256" key="1">
    <source>
        <dbReference type="ARBA" id="ARBA00009183"/>
    </source>
</evidence>
<keyword evidence="5" id="KW-0560">Oxidoreductase</keyword>
<dbReference type="InterPro" id="IPR020946">
    <property type="entry name" value="Flavin_mOase-like"/>
</dbReference>
<dbReference type="Gene3D" id="3.50.50.60">
    <property type="entry name" value="FAD/NAD(P)-binding domain"/>
    <property type="match status" value="2"/>
</dbReference>
<protein>
    <recommendedName>
        <fullName evidence="8">Dimethylaniline monooxygenase</fullName>
    </recommendedName>
</protein>
<dbReference type="Pfam" id="PF13450">
    <property type="entry name" value="NAD_binding_8"/>
    <property type="match status" value="1"/>
</dbReference>